<dbReference type="GO" id="GO:0085029">
    <property type="term" value="P:extracellular matrix assembly"/>
    <property type="evidence" value="ECO:0007669"/>
    <property type="project" value="TreeGrafter"/>
</dbReference>
<name>A0A1N7M550_9RHOB</name>
<dbReference type="AlphaFoldDB" id="A0A1N7M550"/>
<keyword evidence="2" id="KW-1003">Cell membrane</keyword>
<comment type="subcellular location">
    <subcellularLocation>
        <location evidence="1">Cell membrane</location>
    </subcellularLocation>
</comment>
<gene>
    <name evidence="7" type="ORF">SAMN05421774_102423</name>
</gene>
<reference evidence="7 8" key="1">
    <citation type="submission" date="2017-01" db="EMBL/GenBank/DDBJ databases">
        <authorList>
            <person name="Mah S.A."/>
            <person name="Swanson W.J."/>
            <person name="Moy G.W."/>
            <person name="Vacquier V.D."/>
        </authorList>
    </citation>
    <scope>NUCLEOTIDE SEQUENCE [LARGE SCALE GENOMIC DNA]</scope>
    <source>
        <strain evidence="7 8">DSM 26375</strain>
    </source>
</reference>
<feature type="transmembrane region" description="Helical" evidence="6">
    <location>
        <begin position="507"/>
        <end position="529"/>
    </location>
</feature>
<keyword evidence="8" id="KW-1185">Reference proteome</keyword>
<dbReference type="Proteomes" id="UP000186141">
    <property type="component" value="Unassembled WGS sequence"/>
</dbReference>
<dbReference type="Pfam" id="PF13641">
    <property type="entry name" value="Glyco_tranf_2_3"/>
    <property type="match status" value="1"/>
</dbReference>
<feature type="transmembrane region" description="Helical" evidence="6">
    <location>
        <begin position="460"/>
        <end position="478"/>
    </location>
</feature>
<dbReference type="Gene3D" id="3.90.550.10">
    <property type="entry name" value="Spore Coat Polysaccharide Biosynthesis Protein SpsA, Chain A"/>
    <property type="match status" value="1"/>
</dbReference>
<dbReference type="PANTHER" id="PTHR22913:SF12">
    <property type="entry name" value="MANNURONAN SYNTHASE"/>
    <property type="match status" value="1"/>
</dbReference>
<organism evidence="7 8">
    <name type="scientific">Gemmobacter megaterium</name>
    <dbReference type="NCBI Taxonomy" id="1086013"/>
    <lineage>
        <taxon>Bacteria</taxon>
        <taxon>Pseudomonadati</taxon>
        <taxon>Pseudomonadota</taxon>
        <taxon>Alphaproteobacteria</taxon>
        <taxon>Rhodobacterales</taxon>
        <taxon>Paracoccaceae</taxon>
        <taxon>Gemmobacter</taxon>
    </lineage>
</organism>
<keyword evidence="5 6" id="KW-0472">Membrane</keyword>
<evidence type="ECO:0000256" key="2">
    <source>
        <dbReference type="ARBA" id="ARBA00022475"/>
    </source>
</evidence>
<evidence type="ECO:0000256" key="3">
    <source>
        <dbReference type="ARBA" id="ARBA00022676"/>
    </source>
</evidence>
<dbReference type="GO" id="GO:0050501">
    <property type="term" value="F:hyaluronan synthase activity"/>
    <property type="evidence" value="ECO:0007669"/>
    <property type="project" value="TreeGrafter"/>
</dbReference>
<dbReference type="RefSeq" id="WP_076529604.1">
    <property type="nucleotide sequence ID" value="NZ_BMEH01000002.1"/>
</dbReference>
<protein>
    <submittedName>
        <fullName evidence="7">Glycosyltransferase Alg8</fullName>
    </submittedName>
</protein>
<dbReference type="EMBL" id="FTOT01000002">
    <property type="protein sequence ID" value="SIS81197.1"/>
    <property type="molecule type" value="Genomic_DNA"/>
</dbReference>
<keyword evidence="6" id="KW-1133">Transmembrane helix</keyword>
<accession>A0A1N7M550</accession>
<feature type="transmembrane region" description="Helical" evidence="6">
    <location>
        <begin position="42"/>
        <end position="60"/>
    </location>
</feature>
<proteinExistence type="predicted"/>
<keyword evidence="4 7" id="KW-0808">Transferase</keyword>
<keyword evidence="3" id="KW-0328">Glycosyltransferase</keyword>
<evidence type="ECO:0000256" key="4">
    <source>
        <dbReference type="ARBA" id="ARBA00022679"/>
    </source>
</evidence>
<feature type="transmembrane region" description="Helical" evidence="6">
    <location>
        <begin position="72"/>
        <end position="92"/>
    </location>
</feature>
<dbReference type="PANTHER" id="PTHR22913">
    <property type="entry name" value="HYALURONAN SYNTHASE"/>
    <property type="match status" value="1"/>
</dbReference>
<dbReference type="OrthoDB" id="6964257at2"/>
<dbReference type="SUPFAM" id="SSF53448">
    <property type="entry name" value="Nucleotide-diphospho-sugar transferases"/>
    <property type="match status" value="1"/>
</dbReference>
<dbReference type="InterPro" id="IPR029044">
    <property type="entry name" value="Nucleotide-diphossugar_trans"/>
</dbReference>
<evidence type="ECO:0000256" key="6">
    <source>
        <dbReference type="SAM" id="Phobius"/>
    </source>
</evidence>
<dbReference type="GO" id="GO:0030213">
    <property type="term" value="P:hyaluronan biosynthetic process"/>
    <property type="evidence" value="ECO:0007669"/>
    <property type="project" value="TreeGrafter"/>
</dbReference>
<sequence length="534" mass="61696">MTDRDGGYVPPGDYALEKEIARRLRDQIAPAPVGMARYPPVFLLRLGLLLGVLWGVAVLLPNRFLHPDNLHITVALGLLGLWRFGWWFNHALRSDSYRRMIWPERREQAARVWASGWRPRRLHIQMTTYREERAITRLVLLSILSQIRRERVPTSIWIGTGSAEDELNIREMVQTHAADIPDDLAEVIFVRQNQPGKRMAIGLILRGISRHDVEADDLVIFMDGDAVYGPDVLEKTLSMFGADPELQALTTDEEVMCFGPGWIEKWLTMRFAQRRLAMESHAVSDRVLTLTGRFSVFRARHIIDPQFIRTIEADHLDHWLWGRFRFLSGDDKSTWYHLLTKRAKMTYVPDACVYTIEIIKGSGLQRMVENFRRWSGNMLRNGSRAIALGPAVVPPFIWWCVVDQRIAMWTMMVSPILAIYGTILDPLYATNVFLWVIASRLFLSAWLWRYARVPDLSWPFILYFNQLINSGVKIYMLFHLAKQKWFNRGGQAVGQRKSRMDAVRDHIALFQLVTSVMAFATFLGIYAGVLPRPF</sequence>
<dbReference type="GO" id="GO:0005886">
    <property type="term" value="C:plasma membrane"/>
    <property type="evidence" value="ECO:0007669"/>
    <property type="project" value="UniProtKB-SubCell"/>
</dbReference>
<keyword evidence="6" id="KW-0812">Transmembrane</keyword>
<evidence type="ECO:0000313" key="7">
    <source>
        <dbReference type="EMBL" id="SIS81197.1"/>
    </source>
</evidence>
<evidence type="ECO:0000256" key="5">
    <source>
        <dbReference type="ARBA" id="ARBA00023136"/>
    </source>
</evidence>
<dbReference type="STRING" id="1086013.SAMN05421774_102423"/>
<evidence type="ECO:0000313" key="8">
    <source>
        <dbReference type="Proteomes" id="UP000186141"/>
    </source>
</evidence>
<evidence type="ECO:0000256" key="1">
    <source>
        <dbReference type="ARBA" id="ARBA00004236"/>
    </source>
</evidence>